<keyword evidence="7 9" id="KW-0503">Monooxygenase</keyword>
<evidence type="ECO:0000313" key="12">
    <source>
        <dbReference type="Proteomes" id="UP000054516"/>
    </source>
</evidence>
<dbReference type="GO" id="GO:0004497">
    <property type="term" value="F:monooxygenase activity"/>
    <property type="evidence" value="ECO:0007669"/>
    <property type="project" value="UniProtKB-KW"/>
</dbReference>
<evidence type="ECO:0000313" key="11">
    <source>
        <dbReference type="EMBL" id="GAP90671.1"/>
    </source>
</evidence>
<name>A0A1W2TQE3_ROSNE</name>
<organism evidence="11">
    <name type="scientific">Rosellinia necatrix</name>
    <name type="common">White root-rot fungus</name>
    <dbReference type="NCBI Taxonomy" id="77044"/>
    <lineage>
        <taxon>Eukaryota</taxon>
        <taxon>Fungi</taxon>
        <taxon>Dikarya</taxon>
        <taxon>Ascomycota</taxon>
        <taxon>Pezizomycotina</taxon>
        <taxon>Sordariomycetes</taxon>
        <taxon>Xylariomycetidae</taxon>
        <taxon>Xylariales</taxon>
        <taxon>Xylariaceae</taxon>
        <taxon>Rosellinia</taxon>
    </lineage>
</organism>
<proteinExistence type="inferred from homology"/>
<evidence type="ECO:0000256" key="1">
    <source>
        <dbReference type="ARBA" id="ARBA00001971"/>
    </source>
</evidence>
<dbReference type="Pfam" id="PF00067">
    <property type="entry name" value="p450"/>
    <property type="match status" value="1"/>
</dbReference>
<dbReference type="AlphaFoldDB" id="A0A1W2TQE3"/>
<dbReference type="EMBL" id="DF977493">
    <property type="protein sequence ID" value="GAP90671.1"/>
    <property type="molecule type" value="Genomic_DNA"/>
</dbReference>
<keyword evidence="10" id="KW-1133">Transmembrane helix</keyword>
<dbReference type="PROSITE" id="PS00086">
    <property type="entry name" value="CYTOCHROME_P450"/>
    <property type="match status" value="1"/>
</dbReference>
<keyword evidence="5 9" id="KW-0560">Oxidoreductase</keyword>
<dbReference type="Gene3D" id="1.10.630.10">
    <property type="entry name" value="Cytochrome P450"/>
    <property type="match status" value="1"/>
</dbReference>
<sequence>MELLDQTFWVQLHPSFFNRQMQYELGVISSLFVLCVIYFSISSRGASKLPLVNPKKWFELSKSRIKEEFIAQAPYILEKGFVLSGDKPFRINADIGEVTVLPPEYANEIRNDERLSFARYMYRNFHAHLPGFEAFIEGGRDSRLVKFVSQQQLTVILNQITKPLSDETGLTLKDVLGDNDSWHNIALKEEMLHVVARLSSRVMLGEELCRDERWLHVTVRYTEVAFQAAQYLRIFPYFIRPVLHWFLPQCRQARSLVRSAREIIHPALEQRRIMKMLQGPGKEIKFNDGFEWFEQAAKGKPYDPAISQLMMSFSAIHTSADLAVQVLLDIAGNPDIIGPMREEIIRVVSEHGWRKTSLYNLKLMDSVLKESQRLKPVLSAAMRRVATSDVELSDGTVIKKNAMVAVSARRHWDPQVYPDPDKWDGFRFLHMRRTEGQEHVAQLVSTSPSHLGFGHGLHACPGRFFAANELKVLLCHLLLKYDISMVDGYVPKPAVSGFHVNADPGAQLCIRRRQEEIDLSDV</sequence>
<dbReference type="GO" id="GO:0016705">
    <property type="term" value="F:oxidoreductase activity, acting on paired donors, with incorporation or reduction of molecular oxygen"/>
    <property type="evidence" value="ECO:0007669"/>
    <property type="project" value="InterPro"/>
</dbReference>
<evidence type="ECO:0000256" key="9">
    <source>
        <dbReference type="RuleBase" id="RU000461"/>
    </source>
</evidence>
<evidence type="ECO:0000256" key="3">
    <source>
        <dbReference type="ARBA" id="ARBA00022617"/>
    </source>
</evidence>
<dbReference type="InterPro" id="IPR036396">
    <property type="entry name" value="Cyt_P450_sf"/>
</dbReference>
<evidence type="ECO:0000256" key="5">
    <source>
        <dbReference type="ARBA" id="ARBA00023002"/>
    </source>
</evidence>
<keyword evidence="6 8" id="KW-0408">Iron</keyword>
<dbReference type="OMA" id="IEWFERT"/>
<dbReference type="PANTHER" id="PTHR46206:SF2">
    <property type="entry name" value="CYTOCHROME P450 MONOOXYGENASE AUSG-RELATED"/>
    <property type="match status" value="1"/>
</dbReference>
<dbReference type="GO" id="GO:0020037">
    <property type="term" value="F:heme binding"/>
    <property type="evidence" value="ECO:0007669"/>
    <property type="project" value="InterPro"/>
</dbReference>
<keyword evidence="3 8" id="KW-0349">Heme</keyword>
<evidence type="ECO:0000256" key="7">
    <source>
        <dbReference type="ARBA" id="ARBA00023033"/>
    </source>
</evidence>
<dbReference type="STRING" id="77044.A0A1W2TQE3"/>
<feature type="transmembrane region" description="Helical" evidence="10">
    <location>
        <begin position="20"/>
        <end position="41"/>
    </location>
</feature>
<reference evidence="11" key="1">
    <citation type="submission" date="2016-03" db="EMBL/GenBank/DDBJ databases">
        <title>Draft genome sequence of Rosellinia necatrix.</title>
        <authorList>
            <person name="Kanematsu S."/>
        </authorList>
    </citation>
    <scope>NUCLEOTIDE SEQUENCE [LARGE SCALE GENOMIC DNA]</scope>
    <source>
        <strain evidence="11">W97</strain>
    </source>
</reference>
<evidence type="ECO:0000256" key="8">
    <source>
        <dbReference type="PIRSR" id="PIRSR602403-1"/>
    </source>
</evidence>
<dbReference type="Proteomes" id="UP000054516">
    <property type="component" value="Unassembled WGS sequence"/>
</dbReference>
<dbReference type="InterPro" id="IPR001128">
    <property type="entry name" value="Cyt_P450"/>
</dbReference>
<comment type="cofactor">
    <cofactor evidence="1 8">
        <name>heme</name>
        <dbReference type="ChEBI" id="CHEBI:30413"/>
    </cofactor>
</comment>
<dbReference type="InterPro" id="IPR017972">
    <property type="entry name" value="Cyt_P450_CS"/>
</dbReference>
<gene>
    <name evidence="11" type="ORF">SAMD00023353_4800120</name>
</gene>
<keyword evidence="4 8" id="KW-0479">Metal-binding</keyword>
<dbReference type="SUPFAM" id="SSF48264">
    <property type="entry name" value="Cytochrome P450"/>
    <property type="match status" value="1"/>
</dbReference>
<dbReference type="PANTHER" id="PTHR46206">
    <property type="entry name" value="CYTOCHROME P450"/>
    <property type="match status" value="1"/>
</dbReference>
<dbReference type="InterPro" id="IPR002403">
    <property type="entry name" value="Cyt_P450_E_grp-IV"/>
</dbReference>
<dbReference type="PRINTS" id="PR00465">
    <property type="entry name" value="EP450IV"/>
</dbReference>
<dbReference type="OrthoDB" id="1844152at2759"/>
<protein>
    <submittedName>
        <fullName evidence="11">Putative trichothecene C-8 hydroxylase</fullName>
    </submittedName>
</protein>
<keyword evidence="10" id="KW-0812">Transmembrane</keyword>
<dbReference type="GO" id="GO:0005506">
    <property type="term" value="F:iron ion binding"/>
    <property type="evidence" value="ECO:0007669"/>
    <property type="project" value="InterPro"/>
</dbReference>
<comment type="similarity">
    <text evidence="2 9">Belongs to the cytochrome P450 family.</text>
</comment>
<keyword evidence="10" id="KW-0472">Membrane</keyword>
<accession>A0A1W2TQE3</accession>
<evidence type="ECO:0000256" key="10">
    <source>
        <dbReference type="SAM" id="Phobius"/>
    </source>
</evidence>
<keyword evidence="12" id="KW-1185">Reference proteome</keyword>
<evidence type="ECO:0000256" key="4">
    <source>
        <dbReference type="ARBA" id="ARBA00022723"/>
    </source>
</evidence>
<dbReference type="CDD" id="cd11041">
    <property type="entry name" value="CYP503A1-like"/>
    <property type="match status" value="1"/>
</dbReference>
<evidence type="ECO:0000256" key="6">
    <source>
        <dbReference type="ARBA" id="ARBA00023004"/>
    </source>
</evidence>
<evidence type="ECO:0000256" key="2">
    <source>
        <dbReference type="ARBA" id="ARBA00010617"/>
    </source>
</evidence>
<feature type="binding site" description="axial binding residue" evidence="8">
    <location>
        <position position="460"/>
    </location>
    <ligand>
        <name>heme</name>
        <dbReference type="ChEBI" id="CHEBI:30413"/>
    </ligand>
    <ligandPart>
        <name>Fe</name>
        <dbReference type="ChEBI" id="CHEBI:18248"/>
    </ligandPart>
</feature>